<reference evidence="2" key="1">
    <citation type="journal article" date="2017" name="Nat. Commun.">
        <title>The North American bullfrog draft genome provides insight into hormonal regulation of long noncoding RNA.</title>
        <authorList>
            <person name="Hammond S.A."/>
            <person name="Warren R.L."/>
            <person name="Vandervalk B.P."/>
            <person name="Kucuk E."/>
            <person name="Khan H."/>
            <person name="Gibb E.A."/>
            <person name="Pandoh P."/>
            <person name="Kirk H."/>
            <person name="Zhao Y."/>
            <person name="Jones M."/>
            <person name="Mungall A.J."/>
            <person name="Coope R."/>
            <person name="Pleasance S."/>
            <person name="Moore R.A."/>
            <person name="Holt R.A."/>
            <person name="Round J.M."/>
            <person name="Ohora S."/>
            <person name="Walle B.V."/>
            <person name="Veldhoen N."/>
            <person name="Helbing C.C."/>
            <person name="Birol I."/>
        </authorList>
    </citation>
    <scope>NUCLEOTIDE SEQUENCE [LARGE SCALE GENOMIC DNA]</scope>
</reference>
<dbReference type="Proteomes" id="UP000228934">
    <property type="component" value="Unassembled WGS sequence"/>
</dbReference>
<accession>A0A2G9RRK3</accession>
<keyword evidence="2" id="KW-1185">Reference proteome</keyword>
<dbReference type="AlphaFoldDB" id="A0A2G9RRK3"/>
<sequence length="153" mass="16637">MPSHVCECQSCTMPHGMCSSATAGGPKFGDLWCKPRAVLYMCRIFFLTLGSPSTPRPSPVWASEATVNYFLDSMHAGYPACTCQSRACTVRSEQYCRLGFHSNGCVGVPPPLCYGNLLPPGFDDTHLPGDIVKPEMTCRAEATKKEVKKAVIK</sequence>
<dbReference type="EMBL" id="KV933507">
    <property type="protein sequence ID" value="PIO30405.1"/>
    <property type="molecule type" value="Genomic_DNA"/>
</dbReference>
<gene>
    <name evidence="1" type="ORF">AB205_0045520</name>
</gene>
<evidence type="ECO:0000313" key="2">
    <source>
        <dbReference type="Proteomes" id="UP000228934"/>
    </source>
</evidence>
<protein>
    <submittedName>
        <fullName evidence="1">Uncharacterized protein</fullName>
    </submittedName>
</protein>
<proteinExistence type="predicted"/>
<name>A0A2G9RRK3_AQUCT</name>
<organism evidence="1 2">
    <name type="scientific">Aquarana catesbeiana</name>
    <name type="common">American bullfrog</name>
    <name type="synonym">Rana catesbeiana</name>
    <dbReference type="NCBI Taxonomy" id="8400"/>
    <lineage>
        <taxon>Eukaryota</taxon>
        <taxon>Metazoa</taxon>
        <taxon>Chordata</taxon>
        <taxon>Craniata</taxon>
        <taxon>Vertebrata</taxon>
        <taxon>Euteleostomi</taxon>
        <taxon>Amphibia</taxon>
        <taxon>Batrachia</taxon>
        <taxon>Anura</taxon>
        <taxon>Neobatrachia</taxon>
        <taxon>Ranoidea</taxon>
        <taxon>Ranidae</taxon>
        <taxon>Aquarana</taxon>
    </lineage>
</organism>
<evidence type="ECO:0000313" key="1">
    <source>
        <dbReference type="EMBL" id="PIO30405.1"/>
    </source>
</evidence>